<dbReference type="InterPro" id="IPR051839">
    <property type="entry name" value="RD_transcriptional_regulator"/>
</dbReference>
<organism evidence="2 4">
    <name type="scientific">Urbifossiella limnaea</name>
    <dbReference type="NCBI Taxonomy" id="2528023"/>
    <lineage>
        <taxon>Bacteria</taxon>
        <taxon>Pseudomonadati</taxon>
        <taxon>Planctomycetota</taxon>
        <taxon>Planctomycetia</taxon>
        <taxon>Gemmatales</taxon>
        <taxon>Gemmataceae</taxon>
        <taxon>Urbifossiella</taxon>
    </lineage>
</organism>
<dbReference type="InterPro" id="IPR009057">
    <property type="entry name" value="Homeodomain-like_sf"/>
</dbReference>
<dbReference type="Proteomes" id="UP000319576">
    <property type="component" value="Chromosome"/>
</dbReference>
<dbReference type="AlphaFoldDB" id="A0A517XV49"/>
<dbReference type="SUPFAM" id="SSF46689">
    <property type="entry name" value="Homeodomain-like"/>
    <property type="match status" value="1"/>
</dbReference>
<evidence type="ECO:0000256" key="1">
    <source>
        <dbReference type="SAM" id="Coils"/>
    </source>
</evidence>
<dbReference type="KEGG" id="uli:ETAA1_33210"/>
<dbReference type="EMBL" id="CP036273">
    <property type="protein sequence ID" value="QDU21903.1"/>
    <property type="molecule type" value="Genomic_DNA"/>
</dbReference>
<dbReference type="Pfam" id="PF01527">
    <property type="entry name" value="HTH_Tnp_1"/>
    <property type="match status" value="1"/>
</dbReference>
<dbReference type="KEGG" id="uli:ETAA1_38760"/>
<dbReference type="InterPro" id="IPR002514">
    <property type="entry name" value="Transposase_8"/>
</dbReference>
<dbReference type="EMBL" id="CP036273">
    <property type="protein sequence ID" value="QDU21354.1"/>
    <property type="molecule type" value="Genomic_DNA"/>
</dbReference>
<keyword evidence="1" id="KW-0175">Coiled coil</keyword>
<evidence type="ECO:0000313" key="3">
    <source>
        <dbReference type="EMBL" id="QDU21903.1"/>
    </source>
</evidence>
<dbReference type="Gene3D" id="1.10.10.60">
    <property type="entry name" value="Homeodomain-like"/>
    <property type="match status" value="1"/>
</dbReference>
<keyword evidence="4" id="KW-1185">Reference proteome</keyword>
<dbReference type="PANTHER" id="PTHR33215:SF13">
    <property type="entry name" value="PROTEIN DISTAL ANTENNA"/>
    <property type="match status" value="1"/>
</dbReference>
<dbReference type="GO" id="GO:0003677">
    <property type="term" value="F:DNA binding"/>
    <property type="evidence" value="ECO:0007669"/>
    <property type="project" value="InterPro"/>
</dbReference>
<name>A0A517XV49_9BACT</name>
<dbReference type="GO" id="GO:0006313">
    <property type="term" value="P:DNA transposition"/>
    <property type="evidence" value="ECO:0007669"/>
    <property type="project" value="InterPro"/>
</dbReference>
<gene>
    <name evidence="2" type="ORF">ETAA1_33210</name>
    <name evidence="3" type="ORF">ETAA1_38760</name>
</gene>
<accession>A0A517XV49</accession>
<evidence type="ECO:0000313" key="4">
    <source>
        <dbReference type="Proteomes" id="UP000319576"/>
    </source>
</evidence>
<feature type="coiled-coil region" evidence="1">
    <location>
        <begin position="62"/>
        <end position="89"/>
    </location>
</feature>
<dbReference type="PANTHER" id="PTHR33215">
    <property type="entry name" value="PROTEIN DISTAL ANTENNA"/>
    <property type="match status" value="1"/>
</dbReference>
<proteinExistence type="predicted"/>
<dbReference type="GO" id="GO:0004803">
    <property type="term" value="F:transposase activity"/>
    <property type="evidence" value="ECO:0007669"/>
    <property type="project" value="InterPro"/>
</dbReference>
<evidence type="ECO:0000313" key="2">
    <source>
        <dbReference type="EMBL" id="QDU21354.1"/>
    </source>
</evidence>
<sequence>MAEARRVFTREFKIAAVKLVTEKGKSVSEVARSLGIAAELLRRWKHALRAEPDQVFPGHGNLPPADEELRRLRAEVARLKAERDILKKVTALFARESP</sequence>
<reference evidence="2 4" key="1">
    <citation type="submission" date="2019-02" db="EMBL/GenBank/DDBJ databases">
        <title>Deep-cultivation of Planctomycetes and their phenomic and genomic characterization uncovers novel biology.</title>
        <authorList>
            <person name="Wiegand S."/>
            <person name="Jogler M."/>
            <person name="Boedeker C."/>
            <person name="Pinto D."/>
            <person name="Vollmers J."/>
            <person name="Rivas-Marin E."/>
            <person name="Kohn T."/>
            <person name="Peeters S.H."/>
            <person name="Heuer A."/>
            <person name="Rast P."/>
            <person name="Oberbeckmann S."/>
            <person name="Bunk B."/>
            <person name="Jeske O."/>
            <person name="Meyerdierks A."/>
            <person name="Storesund J.E."/>
            <person name="Kallscheuer N."/>
            <person name="Luecker S."/>
            <person name="Lage O.M."/>
            <person name="Pohl T."/>
            <person name="Merkel B.J."/>
            <person name="Hornburger P."/>
            <person name="Mueller R.-W."/>
            <person name="Bruemmer F."/>
            <person name="Labrenz M."/>
            <person name="Spormann A.M."/>
            <person name="Op den Camp H."/>
            <person name="Overmann J."/>
            <person name="Amann R."/>
            <person name="Jetten M.S.M."/>
            <person name="Mascher T."/>
            <person name="Medema M.H."/>
            <person name="Devos D.P."/>
            <person name="Kaster A.-K."/>
            <person name="Ovreas L."/>
            <person name="Rohde M."/>
            <person name="Galperin M.Y."/>
            <person name="Jogler C."/>
        </authorList>
    </citation>
    <scope>NUCLEOTIDE SEQUENCE [LARGE SCALE GENOMIC DNA]</scope>
    <source>
        <strain evidence="2 4">ETA_A1</strain>
    </source>
</reference>
<protein>
    <submittedName>
        <fullName evidence="2">Transposase</fullName>
    </submittedName>
</protein>